<evidence type="ECO:0000313" key="3">
    <source>
        <dbReference type="Proteomes" id="UP000467841"/>
    </source>
</evidence>
<proteinExistence type="predicted"/>
<sequence length="119" mass="13725">MPNEDSLEVYDPKTQTWDEPLSPITAMKKSVATTDSETLGKVLFQMRVRLHWCDFEESAGIKLKWKKVKGLEGLLSNRPAFISIRNQGRGTRSKAWWVSYQRLDGGSLIRKYEIWCGEC</sequence>
<dbReference type="EMBL" id="CACVBM020000067">
    <property type="protein sequence ID" value="CAA7013901.1"/>
    <property type="molecule type" value="Genomic_DNA"/>
</dbReference>
<dbReference type="AlphaFoldDB" id="A0A6D2J902"/>
<organism evidence="2 3">
    <name type="scientific">Microthlaspi erraticum</name>
    <dbReference type="NCBI Taxonomy" id="1685480"/>
    <lineage>
        <taxon>Eukaryota</taxon>
        <taxon>Viridiplantae</taxon>
        <taxon>Streptophyta</taxon>
        <taxon>Embryophyta</taxon>
        <taxon>Tracheophyta</taxon>
        <taxon>Spermatophyta</taxon>
        <taxon>Magnoliopsida</taxon>
        <taxon>eudicotyledons</taxon>
        <taxon>Gunneridae</taxon>
        <taxon>Pentapetalae</taxon>
        <taxon>rosids</taxon>
        <taxon>malvids</taxon>
        <taxon>Brassicales</taxon>
        <taxon>Brassicaceae</taxon>
        <taxon>Coluteocarpeae</taxon>
        <taxon>Microthlaspi</taxon>
    </lineage>
</organism>
<accession>A0A6D2J902</accession>
<reference evidence="2 3" key="1">
    <citation type="submission" date="2020-01" db="EMBL/GenBank/DDBJ databases">
        <authorList>
            <person name="Mishra B."/>
        </authorList>
    </citation>
    <scope>NUCLEOTIDE SEQUENCE [LARGE SCALE GENOMIC DNA]</scope>
</reference>
<protein>
    <submittedName>
        <fullName evidence="2">Uncharacterized protein</fullName>
    </submittedName>
</protein>
<dbReference type="EMBL" id="CACVBM020001163">
    <property type="protein sequence ID" value="CAA7036260.1"/>
    <property type="molecule type" value="Genomic_DNA"/>
</dbReference>
<evidence type="ECO:0000313" key="2">
    <source>
        <dbReference type="EMBL" id="CAA7036260.1"/>
    </source>
</evidence>
<dbReference type="Proteomes" id="UP000467841">
    <property type="component" value="Unassembled WGS sequence"/>
</dbReference>
<name>A0A6D2J902_9BRAS</name>
<evidence type="ECO:0000313" key="1">
    <source>
        <dbReference type="EMBL" id="CAA7013901.1"/>
    </source>
</evidence>
<gene>
    <name evidence="1" type="ORF">MERR_LOCUS1135</name>
    <name evidence="2" type="ORF">MERR_LOCUS23495</name>
</gene>
<keyword evidence="3" id="KW-1185">Reference proteome</keyword>